<reference evidence="2" key="1">
    <citation type="submission" date="2017-07" db="EMBL/GenBank/DDBJ databases">
        <title>Taro Niue Genome Assembly and Annotation.</title>
        <authorList>
            <person name="Atibalentja N."/>
            <person name="Keating K."/>
            <person name="Fields C.J."/>
        </authorList>
    </citation>
    <scope>NUCLEOTIDE SEQUENCE</scope>
    <source>
        <strain evidence="2">Niue_2</strain>
        <tissue evidence="2">Leaf</tissue>
    </source>
</reference>
<comment type="caution">
    <text evidence="2">The sequence shown here is derived from an EMBL/GenBank/DDBJ whole genome shotgun (WGS) entry which is preliminary data.</text>
</comment>
<proteinExistence type="predicted"/>
<dbReference type="EMBL" id="NMUH01009589">
    <property type="protein sequence ID" value="MQM20210.1"/>
    <property type="molecule type" value="Genomic_DNA"/>
</dbReference>
<evidence type="ECO:0000313" key="2">
    <source>
        <dbReference type="EMBL" id="MQM20210.1"/>
    </source>
</evidence>
<name>A0A843XM71_COLES</name>
<feature type="compositionally biased region" description="Polar residues" evidence="1">
    <location>
        <begin position="1"/>
        <end position="12"/>
    </location>
</feature>
<keyword evidence="3" id="KW-1185">Reference proteome</keyword>
<accession>A0A843XM71</accession>
<organism evidence="2 3">
    <name type="scientific">Colocasia esculenta</name>
    <name type="common">Wild taro</name>
    <name type="synonym">Arum esculentum</name>
    <dbReference type="NCBI Taxonomy" id="4460"/>
    <lineage>
        <taxon>Eukaryota</taxon>
        <taxon>Viridiplantae</taxon>
        <taxon>Streptophyta</taxon>
        <taxon>Embryophyta</taxon>
        <taxon>Tracheophyta</taxon>
        <taxon>Spermatophyta</taxon>
        <taxon>Magnoliopsida</taxon>
        <taxon>Liliopsida</taxon>
        <taxon>Araceae</taxon>
        <taxon>Aroideae</taxon>
        <taxon>Colocasieae</taxon>
        <taxon>Colocasia</taxon>
    </lineage>
</organism>
<dbReference type="AlphaFoldDB" id="A0A843XM71"/>
<feature type="compositionally biased region" description="Basic and acidic residues" evidence="1">
    <location>
        <begin position="21"/>
        <end position="31"/>
    </location>
</feature>
<feature type="region of interest" description="Disordered" evidence="1">
    <location>
        <begin position="1"/>
        <end position="42"/>
    </location>
</feature>
<evidence type="ECO:0000313" key="3">
    <source>
        <dbReference type="Proteomes" id="UP000652761"/>
    </source>
</evidence>
<feature type="compositionally biased region" description="Acidic residues" evidence="1">
    <location>
        <begin position="32"/>
        <end position="42"/>
    </location>
</feature>
<gene>
    <name evidence="2" type="ORF">Taro_053226</name>
</gene>
<sequence length="74" mass="8517">MKMESGKNTGEGSSRRKRQVERRSSRCRVEDPLVEEEAPEVEMAEEEEVNVLALLECDIGHVAFSDFFAYDHEK</sequence>
<evidence type="ECO:0000256" key="1">
    <source>
        <dbReference type="SAM" id="MobiDB-lite"/>
    </source>
</evidence>
<dbReference type="Proteomes" id="UP000652761">
    <property type="component" value="Unassembled WGS sequence"/>
</dbReference>
<protein>
    <submittedName>
        <fullName evidence="2">Uncharacterized protein</fullName>
    </submittedName>
</protein>